<organism evidence="4 5">
    <name type="scientific">Ignelater luminosus</name>
    <name type="common">Cucubano</name>
    <name type="synonym">Pyrophorus luminosus</name>
    <dbReference type="NCBI Taxonomy" id="2038154"/>
    <lineage>
        <taxon>Eukaryota</taxon>
        <taxon>Metazoa</taxon>
        <taxon>Ecdysozoa</taxon>
        <taxon>Arthropoda</taxon>
        <taxon>Hexapoda</taxon>
        <taxon>Insecta</taxon>
        <taxon>Pterygota</taxon>
        <taxon>Neoptera</taxon>
        <taxon>Endopterygota</taxon>
        <taxon>Coleoptera</taxon>
        <taxon>Polyphaga</taxon>
        <taxon>Elateriformia</taxon>
        <taxon>Elateroidea</taxon>
        <taxon>Elateridae</taxon>
        <taxon>Agrypninae</taxon>
        <taxon>Pyrophorini</taxon>
        <taxon>Ignelater</taxon>
    </lineage>
</organism>
<dbReference type="InterPro" id="IPR037213">
    <property type="entry name" value="Run_dom_sf"/>
</dbReference>
<name>A0A8K0C5S6_IGNLU</name>
<dbReference type="PANTHER" id="PTHR15591">
    <property type="entry name" value="RUN AND SH3 DOMAIN CONTAINING"/>
    <property type="match status" value="1"/>
</dbReference>
<comment type="caution">
    <text evidence="4">The sequence shown here is derived from an EMBL/GenBank/DDBJ whole genome shotgun (WGS) entry which is preliminary data.</text>
</comment>
<dbReference type="PANTHER" id="PTHR15591:SF19">
    <property type="entry name" value="RUN DOMAIN-CONTAINING PROTEIN 1 ISOFORM X1"/>
    <property type="match status" value="1"/>
</dbReference>
<dbReference type="OrthoDB" id="10068328at2759"/>
<reference evidence="4" key="1">
    <citation type="submission" date="2019-08" db="EMBL/GenBank/DDBJ databases">
        <title>The genome of the North American firefly Photinus pyralis.</title>
        <authorList>
            <consortium name="Photinus pyralis genome working group"/>
            <person name="Fallon T.R."/>
            <person name="Sander Lower S.E."/>
            <person name="Weng J.-K."/>
        </authorList>
    </citation>
    <scope>NUCLEOTIDE SEQUENCE</scope>
    <source>
        <strain evidence="4">TRF0915ILg1</strain>
        <tissue evidence="4">Whole body</tissue>
    </source>
</reference>
<dbReference type="Pfam" id="PF02759">
    <property type="entry name" value="RUN"/>
    <property type="match status" value="1"/>
</dbReference>
<dbReference type="SMART" id="SM00593">
    <property type="entry name" value="RUN"/>
    <property type="match status" value="1"/>
</dbReference>
<dbReference type="CDD" id="cd17683">
    <property type="entry name" value="RUN_RUNDC1"/>
    <property type="match status" value="1"/>
</dbReference>
<feature type="domain" description="RUN" evidence="3">
    <location>
        <begin position="342"/>
        <end position="522"/>
    </location>
</feature>
<keyword evidence="5" id="KW-1185">Reference proteome</keyword>
<feature type="coiled-coil region" evidence="1">
    <location>
        <begin position="209"/>
        <end position="236"/>
    </location>
</feature>
<accession>A0A8K0C5S6</accession>
<evidence type="ECO:0000313" key="4">
    <source>
        <dbReference type="EMBL" id="KAF2879176.1"/>
    </source>
</evidence>
<dbReference type="InterPro" id="IPR058732">
    <property type="entry name" value="RUNDC1_M"/>
</dbReference>
<dbReference type="SUPFAM" id="SSF140741">
    <property type="entry name" value="RUN domain-like"/>
    <property type="match status" value="1"/>
</dbReference>
<dbReference type="Gene3D" id="1.20.58.900">
    <property type="match status" value="1"/>
</dbReference>
<feature type="region of interest" description="Disordered" evidence="2">
    <location>
        <begin position="1"/>
        <end position="29"/>
    </location>
</feature>
<keyword evidence="1" id="KW-0175">Coiled coil</keyword>
<dbReference type="PROSITE" id="PS50826">
    <property type="entry name" value="RUN"/>
    <property type="match status" value="1"/>
</dbReference>
<dbReference type="Pfam" id="PF26030">
    <property type="entry name" value="RUNDC1"/>
    <property type="match status" value="1"/>
</dbReference>
<evidence type="ECO:0000313" key="5">
    <source>
        <dbReference type="Proteomes" id="UP000801492"/>
    </source>
</evidence>
<dbReference type="InterPro" id="IPR047343">
    <property type="entry name" value="RUSC1_2"/>
</dbReference>
<evidence type="ECO:0000256" key="1">
    <source>
        <dbReference type="SAM" id="Coils"/>
    </source>
</evidence>
<gene>
    <name evidence="4" type="ORF">ILUMI_26994</name>
</gene>
<dbReference type="Proteomes" id="UP000801492">
    <property type="component" value="Unassembled WGS sequence"/>
</dbReference>
<feature type="coiled-coil region" evidence="1">
    <location>
        <begin position="129"/>
        <end position="156"/>
    </location>
</feature>
<dbReference type="EMBL" id="VTPC01091216">
    <property type="protein sequence ID" value="KAF2879176.1"/>
    <property type="molecule type" value="Genomic_DNA"/>
</dbReference>
<evidence type="ECO:0000259" key="3">
    <source>
        <dbReference type="PROSITE" id="PS50826"/>
    </source>
</evidence>
<proteinExistence type="predicted"/>
<sequence length="534" mass="61901">MEEVSDEVLTGKRWDPSGASNDEDTSNSAVKKYECCERSLCIHASEKYEEKLKSLEEEQELLNSSLCALTSHFAQVQFRLRQAVAAPYQDKESLLKSLEEFAFRGIPDVGIMRERMDEASIVEAIWLRRAQQQRLIERLKSQINELEKSLHTNDERDVYDMLENQQINFNEFQLPMNLEYDKQRCYIKQQFDAALNKLRTPLKMKEQLVTQLKIQVADLERFIQHLQNNNNNYNNDNKVDSICKCGCVLNTSTKKPLKTKDTMNIIKRLATFLHMFSLLYLGYSPQYYNKGSLNHWGDLRARLEIAIAKVLEAIKTSETDEISEQQSYTSNNESFYVVNNIKVTTAVRKYLATCIRDLMQHGACKEIPVYRLVPFINCFKQKFKASESPIHAWEIVLKYYHLKNGEQFNSSPTTKLSQSFDLDITGESGKSNKHNILFAIGNIISTHSLYKQNYDYHFKAFICAGLNANKLVAWLGMIFQCRSLLEMHYHSWSYVRKTGFSDSLDSLEALTNIKFNLPVNLEIYRLQNGDDAFI</sequence>
<dbReference type="AlphaFoldDB" id="A0A8K0C5S6"/>
<evidence type="ECO:0000256" key="2">
    <source>
        <dbReference type="SAM" id="MobiDB-lite"/>
    </source>
</evidence>
<dbReference type="InterPro" id="IPR004012">
    <property type="entry name" value="Run_dom"/>
</dbReference>
<protein>
    <recommendedName>
        <fullName evidence="3">RUN domain-containing protein</fullName>
    </recommendedName>
</protein>